<dbReference type="RefSeq" id="WP_397614364.1">
    <property type="nucleotide sequence ID" value="NZ_JBIRRB010000011.1"/>
</dbReference>
<sequence length="139" mass="14972">MRPHRDLDRLARLVKERRLLLHPSRAAAAQAVGMSKDTWLRLERGEPVRDITYVKVDEALQWATGSCQAVMGGGDPLPVERSAEEPATVLAKLPAAEIEATIRKSVASAAIATSDDMSAAQIRALAAHVIDDLKGQGLL</sequence>
<proteinExistence type="predicted"/>
<accession>A0ABW7TA29</accession>
<gene>
    <name evidence="1" type="ORF">ACH4TF_28540</name>
</gene>
<evidence type="ECO:0000313" key="2">
    <source>
        <dbReference type="Proteomes" id="UP001611162"/>
    </source>
</evidence>
<protein>
    <submittedName>
        <fullName evidence="1">Uncharacterized protein</fullName>
    </submittedName>
</protein>
<dbReference type="SUPFAM" id="SSF47413">
    <property type="entry name" value="lambda repressor-like DNA-binding domains"/>
    <property type="match status" value="1"/>
</dbReference>
<organism evidence="1 2">
    <name type="scientific">Streptomyces abikoensis</name>
    <dbReference type="NCBI Taxonomy" id="97398"/>
    <lineage>
        <taxon>Bacteria</taxon>
        <taxon>Bacillati</taxon>
        <taxon>Actinomycetota</taxon>
        <taxon>Actinomycetes</taxon>
        <taxon>Kitasatosporales</taxon>
        <taxon>Streptomycetaceae</taxon>
        <taxon>Streptomyces</taxon>
    </lineage>
</organism>
<reference evidence="1 2" key="1">
    <citation type="submission" date="2024-10" db="EMBL/GenBank/DDBJ databases">
        <title>The Natural Products Discovery Center: Release of the First 8490 Sequenced Strains for Exploring Actinobacteria Biosynthetic Diversity.</title>
        <authorList>
            <person name="Kalkreuter E."/>
            <person name="Kautsar S.A."/>
            <person name="Yang D."/>
            <person name="Bader C.D."/>
            <person name="Teijaro C.N."/>
            <person name="Fluegel L."/>
            <person name="Davis C.M."/>
            <person name="Simpson J.R."/>
            <person name="Lauterbach L."/>
            <person name="Steele A.D."/>
            <person name="Gui C."/>
            <person name="Meng S."/>
            <person name="Li G."/>
            <person name="Viehrig K."/>
            <person name="Ye F."/>
            <person name="Su P."/>
            <person name="Kiefer A.F."/>
            <person name="Nichols A."/>
            <person name="Cepeda A.J."/>
            <person name="Yan W."/>
            <person name="Fan B."/>
            <person name="Jiang Y."/>
            <person name="Adhikari A."/>
            <person name="Zheng C.-J."/>
            <person name="Schuster L."/>
            <person name="Cowan T.M."/>
            <person name="Smanski M.J."/>
            <person name="Chevrette M.G."/>
            <person name="De Carvalho L.P.S."/>
            <person name="Shen B."/>
        </authorList>
    </citation>
    <scope>NUCLEOTIDE SEQUENCE [LARGE SCALE GENOMIC DNA]</scope>
    <source>
        <strain evidence="1 2">NPDC020979</strain>
    </source>
</reference>
<dbReference type="Gene3D" id="1.10.260.40">
    <property type="entry name" value="lambda repressor-like DNA-binding domains"/>
    <property type="match status" value="1"/>
</dbReference>
<keyword evidence="2" id="KW-1185">Reference proteome</keyword>
<dbReference type="InterPro" id="IPR010982">
    <property type="entry name" value="Lambda_DNA-bd_dom_sf"/>
</dbReference>
<evidence type="ECO:0000313" key="1">
    <source>
        <dbReference type="EMBL" id="MFI0914374.1"/>
    </source>
</evidence>
<comment type="caution">
    <text evidence="1">The sequence shown here is derived from an EMBL/GenBank/DDBJ whole genome shotgun (WGS) entry which is preliminary data.</text>
</comment>
<dbReference type="EMBL" id="JBIRRB010000011">
    <property type="protein sequence ID" value="MFI0914374.1"/>
    <property type="molecule type" value="Genomic_DNA"/>
</dbReference>
<name>A0ABW7TA29_9ACTN</name>
<dbReference type="Proteomes" id="UP001611162">
    <property type="component" value="Unassembled WGS sequence"/>
</dbReference>